<protein>
    <submittedName>
        <fullName evidence="1">Uncharacterized protein</fullName>
    </submittedName>
</protein>
<evidence type="ECO:0000313" key="2">
    <source>
        <dbReference type="Proteomes" id="UP000194003"/>
    </source>
</evidence>
<accession>A0A1Y2K7J7</accession>
<organism evidence="1 2">
    <name type="scientific">Magnetofaba australis IT-1</name>
    <dbReference type="NCBI Taxonomy" id="1434232"/>
    <lineage>
        <taxon>Bacteria</taxon>
        <taxon>Pseudomonadati</taxon>
        <taxon>Pseudomonadota</taxon>
        <taxon>Magnetococcia</taxon>
        <taxon>Magnetococcales</taxon>
        <taxon>Magnetococcaceae</taxon>
        <taxon>Magnetofaba</taxon>
    </lineage>
</organism>
<evidence type="ECO:0000313" key="1">
    <source>
        <dbReference type="EMBL" id="OSM06731.1"/>
    </source>
</evidence>
<dbReference type="Proteomes" id="UP000194003">
    <property type="component" value="Unassembled WGS sequence"/>
</dbReference>
<gene>
    <name evidence="1" type="ORF">MAIT1_04734</name>
</gene>
<name>A0A1Y2K7J7_9PROT</name>
<comment type="caution">
    <text evidence="1">The sequence shown here is derived from an EMBL/GenBank/DDBJ whole genome shotgun (WGS) entry which is preliminary data.</text>
</comment>
<dbReference type="AlphaFoldDB" id="A0A1Y2K7J7"/>
<keyword evidence="2" id="KW-1185">Reference proteome</keyword>
<sequence length="78" mass="7985">MKEMLKQAMAAGRPIILEAGNAEEVKVIGGTARTVGRRLGVEVRTESVLVASPGGMSLARGVRITVSAKGEGGDHGQA</sequence>
<dbReference type="EMBL" id="LVJN01000015">
    <property type="protein sequence ID" value="OSM06731.1"/>
    <property type="molecule type" value="Genomic_DNA"/>
</dbReference>
<dbReference type="RefSeq" id="WP_085440413.1">
    <property type="nucleotide sequence ID" value="NZ_LVJN01000015.1"/>
</dbReference>
<reference evidence="1 2" key="1">
    <citation type="journal article" date="2016" name="BMC Genomics">
        <title>Combined genomic and structural analyses of a cultured magnetotactic bacterium reveals its niche adaptation to a dynamic environment.</title>
        <authorList>
            <person name="Araujo A.C."/>
            <person name="Morillo V."/>
            <person name="Cypriano J."/>
            <person name="Teixeira L.C."/>
            <person name="Leao P."/>
            <person name="Lyra S."/>
            <person name="Almeida L.G."/>
            <person name="Bazylinski D.A."/>
            <person name="Vasconcellos A.T."/>
            <person name="Abreu F."/>
            <person name="Lins U."/>
        </authorList>
    </citation>
    <scope>NUCLEOTIDE SEQUENCE [LARGE SCALE GENOMIC DNA]</scope>
    <source>
        <strain evidence="1 2">IT-1</strain>
    </source>
</reference>
<proteinExistence type="predicted"/>